<dbReference type="InterPro" id="IPR016040">
    <property type="entry name" value="NAD(P)-bd_dom"/>
</dbReference>
<feature type="domain" description="NAD(P)-binding" evidence="4">
    <location>
        <begin position="8"/>
        <end position="157"/>
    </location>
</feature>
<accession>A0A9P4NPE9</accession>
<dbReference type="AlphaFoldDB" id="A0A9P4NPE9"/>
<keyword evidence="6" id="KW-1185">Reference proteome</keyword>
<dbReference type="InterPro" id="IPR051609">
    <property type="entry name" value="NmrA/Isoflavone_reductase-like"/>
</dbReference>
<evidence type="ECO:0000256" key="2">
    <source>
        <dbReference type="ARBA" id="ARBA00022857"/>
    </source>
</evidence>
<dbReference type="GO" id="GO:0016491">
    <property type="term" value="F:oxidoreductase activity"/>
    <property type="evidence" value="ECO:0007669"/>
    <property type="project" value="UniProtKB-KW"/>
</dbReference>
<dbReference type="PANTHER" id="PTHR47706:SF4">
    <property type="entry name" value="NMRA-LIKE DOMAIN-CONTAINING PROTEIN"/>
    <property type="match status" value="1"/>
</dbReference>
<evidence type="ECO:0000313" key="6">
    <source>
        <dbReference type="Proteomes" id="UP000800235"/>
    </source>
</evidence>
<proteinExistence type="inferred from homology"/>
<evidence type="ECO:0000256" key="1">
    <source>
        <dbReference type="ARBA" id="ARBA00005725"/>
    </source>
</evidence>
<name>A0A9P4NPE9_9PEZI</name>
<sequence length="226" mass="24696">MVVVAIVGGTGSVGKALVDAFAKSNKHDTIVLARKVSEGASVSSVFEVDYNNVEQLSNTLEENSVHTVICTIAMMDAAAGQAELNIIAAAAKSPSTERFVGSNWVVATPNEEGCHCLQVGSYFVPLDPYAFYITLFEKSVDAVRKTDLEWTQIYNGLFLDYYGMPHVEIYLSPFLFAVDPTNMMAAIPGSTRNELISFTDTKDLGKFVVTAMDLPKWNQALNFFRA</sequence>
<dbReference type="InterPro" id="IPR036291">
    <property type="entry name" value="NAD(P)-bd_dom_sf"/>
</dbReference>
<protein>
    <submittedName>
        <fullName evidence="5">NmrA-like family protein</fullName>
    </submittedName>
</protein>
<dbReference type="EMBL" id="MU007050">
    <property type="protein sequence ID" value="KAF2429073.1"/>
    <property type="molecule type" value="Genomic_DNA"/>
</dbReference>
<dbReference type="Gene3D" id="3.40.50.720">
    <property type="entry name" value="NAD(P)-binding Rossmann-like Domain"/>
    <property type="match status" value="1"/>
</dbReference>
<comment type="caution">
    <text evidence="5">The sequence shown here is derived from an EMBL/GenBank/DDBJ whole genome shotgun (WGS) entry which is preliminary data.</text>
</comment>
<organism evidence="5 6">
    <name type="scientific">Tothia fuscella</name>
    <dbReference type="NCBI Taxonomy" id="1048955"/>
    <lineage>
        <taxon>Eukaryota</taxon>
        <taxon>Fungi</taxon>
        <taxon>Dikarya</taxon>
        <taxon>Ascomycota</taxon>
        <taxon>Pezizomycotina</taxon>
        <taxon>Dothideomycetes</taxon>
        <taxon>Pleosporomycetidae</taxon>
        <taxon>Venturiales</taxon>
        <taxon>Cylindrosympodiaceae</taxon>
        <taxon>Tothia</taxon>
    </lineage>
</organism>
<gene>
    <name evidence="5" type="ORF">EJ08DRAFT_735255</name>
</gene>
<dbReference type="PANTHER" id="PTHR47706">
    <property type="entry name" value="NMRA-LIKE FAMILY PROTEIN"/>
    <property type="match status" value="1"/>
</dbReference>
<dbReference type="SUPFAM" id="SSF51735">
    <property type="entry name" value="NAD(P)-binding Rossmann-fold domains"/>
    <property type="match status" value="1"/>
</dbReference>
<dbReference type="Proteomes" id="UP000800235">
    <property type="component" value="Unassembled WGS sequence"/>
</dbReference>
<dbReference type="Pfam" id="PF13460">
    <property type="entry name" value="NAD_binding_10"/>
    <property type="match status" value="1"/>
</dbReference>
<evidence type="ECO:0000259" key="4">
    <source>
        <dbReference type="Pfam" id="PF13460"/>
    </source>
</evidence>
<keyword evidence="3" id="KW-0560">Oxidoreductase</keyword>
<evidence type="ECO:0000313" key="5">
    <source>
        <dbReference type="EMBL" id="KAF2429073.1"/>
    </source>
</evidence>
<dbReference type="OrthoDB" id="419598at2759"/>
<keyword evidence="2" id="KW-0521">NADP</keyword>
<evidence type="ECO:0000256" key="3">
    <source>
        <dbReference type="ARBA" id="ARBA00023002"/>
    </source>
</evidence>
<reference evidence="5" key="1">
    <citation type="journal article" date="2020" name="Stud. Mycol.">
        <title>101 Dothideomycetes genomes: a test case for predicting lifestyles and emergence of pathogens.</title>
        <authorList>
            <person name="Haridas S."/>
            <person name="Albert R."/>
            <person name="Binder M."/>
            <person name="Bloem J."/>
            <person name="Labutti K."/>
            <person name="Salamov A."/>
            <person name="Andreopoulos B."/>
            <person name="Baker S."/>
            <person name="Barry K."/>
            <person name="Bills G."/>
            <person name="Bluhm B."/>
            <person name="Cannon C."/>
            <person name="Castanera R."/>
            <person name="Culley D."/>
            <person name="Daum C."/>
            <person name="Ezra D."/>
            <person name="Gonzalez J."/>
            <person name="Henrissat B."/>
            <person name="Kuo A."/>
            <person name="Liang C."/>
            <person name="Lipzen A."/>
            <person name="Lutzoni F."/>
            <person name="Magnuson J."/>
            <person name="Mondo S."/>
            <person name="Nolan M."/>
            <person name="Ohm R."/>
            <person name="Pangilinan J."/>
            <person name="Park H.-J."/>
            <person name="Ramirez L."/>
            <person name="Alfaro M."/>
            <person name="Sun H."/>
            <person name="Tritt A."/>
            <person name="Yoshinaga Y."/>
            <person name="Zwiers L.-H."/>
            <person name="Turgeon B."/>
            <person name="Goodwin S."/>
            <person name="Spatafora J."/>
            <person name="Crous P."/>
            <person name="Grigoriev I."/>
        </authorList>
    </citation>
    <scope>NUCLEOTIDE SEQUENCE</scope>
    <source>
        <strain evidence="5">CBS 130266</strain>
    </source>
</reference>
<comment type="similarity">
    <text evidence="1">Belongs to the NmrA-type oxidoreductase family. Isoflavone reductase subfamily.</text>
</comment>